<dbReference type="InterPro" id="IPR019775">
    <property type="entry name" value="WD40_repeat_CS"/>
</dbReference>
<name>A0A914V9C1_9BILA</name>
<evidence type="ECO:0000259" key="9">
    <source>
        <dbReference type="PROSITE" id="PS50178"/>
    </source>
</evidence>
<dbReference type="InterPro" id="IPR036372">
    <property type="entry name" value="BEACH_dom_sf"/>
</dbReference>
<proteinExistence type="predicted"/>
<dbReference type="InterPro" id="IPR011993">
    <property type="entry name" value="PH-like_dom_sf"/>
</dbReference>
<dbReference type="FunFam" id="1.10.1540.10:FF:000002">
    <property type="entry name" value="WD repeat and FYVE domain containing 3"/>
    <property type="match status" value="1"/>
</dbReference>
<evidence type="ECO:0000313" key="12">
    <source>
        <dbReference type="Proteomes" id="UP000887566"/>
    </source>
</evidence>
<dbReference type="InterPro" id="IPR000306">
    <property type="entry name" value="Znf_FYVE"/>
</dbReference>
<keyword evidence="5" id="KW-0862">Zinc</keyword>
<dbReference type="PROSITE" id="PS50082">
    <property type="entry name" value="WD_REPEATS_2"/>
    <property type="match status" value="1"/>
</dbReference>
<evidence type="ECO:0000256" key="6">
    <source>
        <dbReference type="PROSITE-ProRule" id="PRU00091"/>
    </source>
</evidence>
<dbReference type="Pfam" id="PF01363">
    <property type="entry name" value="FYVE"/>
    <property type="match status" value="1"/>
</dbReference>
<feature type="domain" description="FYVE-type" evidence="9">
    <location>
        <begin position="1396"/>
        <end position="1456"/>
    </location>
</feature>
<evidence type="ECO:0000256" key="5">
    <source>
        <dbReference type="ARBA" id="ARBA00022833"/>
    </source>
</evidence>
<dbReference type="Gene3D" id="3.30.40.10">
    <property type="entry name" value="Zinc/RING finger domain, C3HC4 (zinc finger)"/>
    <property type="match status" value="1"/>
</dbReference>
<dbReference type="InterPro" id="IPR036322">
    <property type="entry name" value="WD40_repeat_dom_sf"/>
</dbReference>
<dbReference type="Gene3D" id="1.10.1540.10">
    <property type="entry name" value="BEACH domain"/>
    <property type="match status" value="1"/>
</dbReference>
<dbReference type="WBParaSite" id="PSAMB.scaffold166size70358.g3008.t1">
    <property type="protein sequence ID" value="PSAMB.scaffold166size70358.g3008.t1"/>
    <property type="gene ID" value="PSAMB.scaffold166size70358.g3008"/>
</dbReference>
<dbReference type="SMART" id="SM00064">
    <property type="entry name" value="FYVE"/>
    <property type="match status" value="1"/>
</dbReference>
<dbReference type="Gene3D" id="2.30.29.30">
    <property type="entry name" value="Pleckstrin-homology domain (PH domain)/Phosphotyrosine-binding domain (PTB)"/>
    <property type="match status" value="1"/>
</dbReference>
<evidence type="ECO:0000256" key="2">
    <source>
        <dbReference type="ARBA" id="ARBA00022723"/>
    </source>
</evidence>
<feature type="repeat" description="WD" evidence="7">
    <location>
        <begin position="1052"/>
        <end position="1093"/>
    </location>
</feature>
<dbReference type="InterPro" id="IPR001680">
    <property type="entry name" value="WD40_rpt"/>
</dbReference>
<evidence type="ECO:0000313" key="13">
    <source>
        <dbReference type="WBParaSite" id="PSAMB.scaffold166size70358.g3008.t1"/>
    </source>
</evidence>
<dbReference type="InterPro" id="IPR015943">
    <property type="entry name" value="WD40/YVTN_repeat-like_dom_sf"/>
</dbReference>
<dbReference type="GO" id="GO:0008270">
    <property type="term" value="F:zinc ion binding"/>
    <property type="evidence" value="ECO:0007669"/>
    <property type="project" value="UniProtKB-KW"/>
</dbReference>
<evidence type="ECO:0000256" key="1">
    <source>
        <dbReference type="ARBA" id="ARBA00022574"/>
    </source>
</evidence>
<dbReference type="CDD" id="cd06071">
    <property type="entry name" value="Beach"/>
    <property type="match status" value="1"/>
</dbReference>
<dbReference type="Proteomes" id="UP000887566">
    <property type="component" value="Unplaced"/>
</dbReference>
<feature type="domain" description="BEACH" evidence="10">
    <location>
        <begin position="600"/>
        <end position="893"/>
    </location>
</feature>
<accession>A0A914V9C1</accession>
<dbReference type="SUPFAM" id="SSF50978">
    <property type="entry name" value="WD40 repeat-like"/>
    <property type="match status" value="1"/>
</dbReference>
<dbReference type="InterPro" id="IPR000409">
    <property type="entry name" value="BEACH_dom"/>
</dbReference>
<dbReference type="SUPFAM" id="SSF81837">
    <property type="entry name" value="BEACH domain"/>
    <property type="match status" value="1"/>
</dbReference>
<dbReference type="SUPFAM" id="SSF50729">
    <property type="entry name" value="PH domain-like"/>
    <property type="match status" value="1"/>
</dbReference>
<dbReference type="PANTHER" id="PTHR46108:SF4">
    <property type="entry name" value="BLUE CHEESE"/>
    <property type="match status" value="1"/>
</dbReference>
<evidence type="ECO:0000259" key="11">
    <source>
        <dbReference type="PROSITE" id="PS51783"/>
    </source>
</evidence>
<feature type="domain" description="BEACH-type PH" evidence="11">
    <location>
        <begin position="442"/>
        <end position="569"/>
    </location>
</feature>
<dbReference type="Pfam" id="PF00400">
    <property type="entry name" value="WD40"/>
    <property type="match status" value="1"/>
</dbReference>
<dbReference type="Gene3D" id="2.130.10.10">
    <property type="entry name" value="YVTN repeat-like/Quinoprotein amine dehydrogenase"/>
    <property type="match status" value="1"/>
</dbReference>
<reference evidence="13" key="1">
    <citation type="submission" date="2022-11" db="UniProtKB">
        <authorList>
            <consortium name="WormBaseParasite"/>
        </authorList>
    </citation>
    <scope>IDENTIFICATION</scope>
</reference>
<evidence type="ECO:0000259" key="10">
    <source>
        <dbReference type="PROSITE" id="PS50197"/>
    </source>
</evidence>
<evidence type="ECO:0000256" key="4">
    <source>
        <dbReference type="ARBA" id="ARBA00022771"/>
    </source>
</evidence>
<keyword evidence="12" id="KW-1185">Reference proteome</keyword>
<evidence type="ECO:0000256" key="7">
    <source>
        <dbReference type="PROSITE-ProRule" id="PRU00221"/>
    </source>
</evidence>
<feature type="compositionally biased region" description="Polar residues" evidence="8">
    <location>
        <begin position="1246"/>
        <end position="1268"/>
    </location>
</feature>
<feature type="compositionally biased region" description="Acidic residues" evidence="8">
    <location>
        <begin position="351"/>
        <end position="362"/>
    </location>
</feature>
<organism evidence="12 13">
    <name type="scientific">Plectus sambesii</name>
    <dbReference type="NCBI Taxonomy" id="2011161"/>
    <lineage>
        <taxon>Eukaryota</taxon>
        <taxon>Metazoa</taxon>
        <taxon>Ecdysozoa</taxon>
        <taxon>Nematoda</taxon>
        <taxon>Chromadorea</taxon>
        <taxon>Plectida</taxon>
        <taxon>Plectina</taxon>
        <taxon>Plectoidea</taxon>
        <taxon>Plectidae</taxon>
        <taxon>Plectus</taxon>
    </lineage>
</organism>
<dbReference type="PROSITE" id="PS51783">
    <property type="entry name" value="PH_BEACH"/>
    <property type="match status" value="1"/>
</dbReference>
<dbReference type="CDD" id="cd15719">
    <property type="entry name" value="FYVE_WDFY3"/>
    <property type="match status" value="1"/>
</dbReference>
<feature type="region of interest" description="Disordered" evidence="8">
    <location>
        <begin position="342"/>
        <end position="410"/>
    </location>
</feature>
<keyword evidence="4 6" id="KW-0863">Zinc-finger</keyword>
<dbReference type="InterPro" id="IPR013083">
    <property type="entry name" value="Znf_RING/FYVE/PHD"/>
</dbReference>
<dbReference type="CDD" id="cd01201">
    <property type="entry name" value="PH_BEACH"/>
    <property type="match status" value="1"/>
</dbReference>
<dbReference type="Pfam" id="PF14844">
    <property type="entry name" value="PH_BEACH"/>
    <property type="match status" value="1"/>
</dbReference>
<dbReference type="InterPro" id="IPR051944">
    <property type="entry name" value="BEACH_domain_protein"/>
</dbReference>
<evidence type="ECO:0000256" key="3">
    <source>
        <dbReference type="ARBA" id="ARBA00022737"/>
    </source>
</evidence>
<protein>
    <submittedName>
        <fullName evidence="13">WD repeat and FYVE domain-containing protein 3</fullName>
    </submittedName>
</protein>
<sequence>MEAPVNENFVVIRDDLNEEPTDHPSRKSIVEFLKSILVDSFHTSFPGKGEALIDVLLETTPDTASKKEQNQFVTELLKATMDHLLAGDVLLCGMSASLPLTSNTTGASYATLATNVFYFASRLVDCVWNGQYTEDAANVMEFLIKLHSQAKRKSGIPLDALMHSINRIVLFLLSRSAQSVQLQATMMDSLNKVISNRAVIFCPANTDSEFFGCLAHLLFMLSVKPDCQASNDMEERQFENGSTQLAVAARRVWEELYMAKKATLEEKFKTVLVPEKSMRAKVAISRDSRIFYEKMKERRPRTIDPRIFDQSTMINTPSEEKVFLFRDMQEINASMIRRASLKPPVKKDSPVEEDEDVEDEERMVDIDGTSIERSGSEKSRRSAASTGVQSPSAVSPPPVTNAEEQAEAEDKFEVAGKEVAKLPPQAPIPKGPDNQTLLRLLEEGEELHSMFRCARIQGLDTCEGLLLFGKEHYYVVDGFTLLKTREIRDLDFLPEDLHDPIVPYTATGSVRPSSSKRTCSKFSYDDIREVHKRRYLLQPIALEVFSADGRNYLLAFPKKMRNRVHTKFLSVAKDLTDGGAQSVSGQRSSMSVEQSGRASSLFSSLIGESSVTQRWVRGEISNFQYLMFLNTLAGRTFNDLSQYPIFPWILRDYDSEVLDLTDPNAFRDLSKPMGAQTPDRLEQFLKRYREWDDPTGETPPYMYGTHYSSAMIIVSYLVRLEPFTQQFLKLQGGHFDLADRMFHSVGDAWMSASKNNMADVKELIPEFFYLPEMFANANNFDLGVKQNGIALDDVILPPWAKGDPREFIRVHREALESDYVSAHLHDWIDLIFGAKQQGQGAIDGQNLYHHLFYEGNVDFEAIEDPLTRNATIGFINNFGQIPTQLFRKPHPQKKLSPASSLSRAAVGLTTSPDSWTSTPGVTTERLFFHAIDCLKPPAQPVKELKGGVGQILQNEKGQLCAVEQNKVLLPPNFTRYLSWGFADRSIRLGNYETDKSSCVHELTDCGEIVCGVCPNSRTLITGSTNTVVNVWELCGATGRSNGPSRLRLRKALYGHTESVTCLASSSSYGLVVSGSRDATCIVWDLSGLSLIRQLRPHSGPVSAVVINEATGDMASASGTNLFVWSINGQLLSMVNTATTSAIDNRQLILTIGFSTLNEWDSQHVIFTGSNDGVVRLWSLEFVQVATAETQPAADASNAPLSDVDKDQATSSCHAAVSTNSKGLRQFCPEILQERLTRQKRKLIASCGSSLDTPSGETPRNWSLSGSPEPSSPFLQDADSGFATPICNRSLSFGSANAMPGGAMQRQCSTDSLVNVSARTCPRLKPGFHWQRQLVYRFKLTMHTAFDRKDNAAPAPISAVAASRDHKTLFVGDSRGRVWPWVLGDVSSGRADHWVQDPSKNNCTQCHQRFTLAERKHHCRNCGQIFCARCSRFESEIKHMKITKPVRVCQSCFLRLKAETM</sequence>
<keyword evidence="3" id="KW-0677">Repeat</keyword>
<evidence type="ECO:0000256" key="8">
    <source>
        <dbReference type="SAM" id="MobiDB-lite"/>
    </source>
</evidence>
<dbReference type="InterPro" id="IPR011011">
    <property type="entry name" value="Znf_FYVE_PHD"/>
</dbReference>
<dbReference type="Pfam" id="PF02138">
    <property type="entry name" value="Beach"/>
    <property type="match status" value="1"/>
</dbReference>
<feature type="region of interest" description="Disordered" evidence="8">
    <location>
        <begin position="1246"/>
        <end position="1274"/>
    </location>
</feature>
<dbReference type="SMART" id="SM01026">
    <property type="entry name" value="Beach"/>
    <property type="match status" value="1"/>
</dbReference>
<dbReference type="PROSITE" id="PS50197">
    <property type="entry name" value="BEACH"/>
    <property type="match status" value="1"/>
</dbReference>
<dbReference type="SMART" id="SM00320">
    <property type="entry name" value="WD40"/>
    <property type="match status" value="5"/>
</dbReference>
<keyword evidence="2" id="KW-0479">Metal-binding</keyword>
<dbReference type="PROSITE" id="PS00678">
    <property type="entry name" value="WD_REPEATS_1"/>
    <property type="match status" value="1"/>
</dbReference>
<keyword evidence="1 7" id="KW-0853">WD repeat</keyword>
<dbReference type="PROSITE" id="PS50294">
    <property type="entry name" value="WD_REPEATS_REGION"/>
    <property type="match status" value="1"/>
</dbReference>
<dbReference type="SUPFAM" id="SSF57903">
    <property type="entry name" value="FYVE/PHD zinc finger"/>
    <property type="match status" value="1"/>
</dbReference>
<dbReference type="InterPro" id="IPR017455">
    <property type="entry name" value="Znf_FYVE-rel"/>
</dbReference>
<dbReference type="PROSITE" id="PS50178">
    <property type="entry name" value="ZF_FYVE"/>
    <property type="match status" value="1"/>
</dbReference>
<dbReference type="InterPro" id="IPR023362">
    <property type="entry name" value="PH-BEACH_dom"/>
</dbReference>
<dbReference type="PANTHER" id="PTHR46108">
    <property type="entry name" value="BLUE CHEESE"/>
    <property type="match status" value="1"/>
</dbReference>